<dbReference type="AlphaFoldDB" id="A0A1Y5U0C7"/>
<dbReference type="Pfam" id="PF18906">
    <property type="entry name" value="Phage_tube_2"/>
    <property type="match status" value="1"/>
</dbReference>
<reference evidence="1 2" key="1">
    <citation type="submission" date="2017-03" db="EMBL/GenBank/DDBJ databases">
        <authorList>
            <person name="Afonso C.L."/>
            <person name="Miller P.J."/>
            <person name="Scott M.A."/>
            <person name="Spackman E."/>
            <person name="Goraichik I."/>
            <person name="Dimitrov K.M."/>
            <person name="Suarez D.L."/>
            <person name="Swayne D.E."/>
        </authorList>
    </citation>
    <scope>NUCLEOTIDE SEQUENCE [LARGE SCALE GENOMIC DNA]</scope>
    <source>
        <strain evidence="1 2">CECT 7691</strain>
    </source>
</reference>
<evidence type="ECO:0000313" key="1">
    <source>
        <dbReference type="EMBL" id="SLN77309.1"/>
    </source>
</evidence>
<sequence length="313" mass="32137">MARARGANAQLLLDYESVYGTPEASGGYLKLPFISSTLGSQQPLEASAVLGQGRDPIDPFLGPIALDGDIVVPMDMVSIGYWLKLLFGAPTTSGAGAFDHEFVSGAAALPSAAIEVGMPDVPAFALNAGVKANTLGLNLQRSGEAQATIGLIGQTETIDSTSVDGAPTEPAFLRASQFQGTIKADGTAIADVVSATMNYSNGLDPVGVIRGDGAIAGVDEGQAACTGTIVTRFSDTDFFDAAAAETPIELELAYTRSASAKLVITLHEVRLPKPKLAVQGPGGIEANFDYIARLDGVAGQMLTAVLTNSIAAY</sequence>
<dbReference type="EMBL" id="FWFR01000006">
    <property type="protein sequence ID" value="SLN77309.1"/>
    <property type="molecule type" value="Genomic_DNA"/>
</dbReference>
<dbReference type="OrthoDB" id="1680496at2"/>
<dbReference type="InParanoid" id="A0A1Y5U0C7"/>
<evidence type="ECO:0000313" key="2">
    <source>
        <dbReference type="Proteomes" id="UP000193200"/>
    </source>
</evidence>
<gene>
    <name evidence="1" type="ORF">OCH7691_04381</name>
</gene>
<keyword evidence="2" id="KW-1185">Reference proteome</keyword>
<dbReference type="RefSeq" id="WP_085885711.1">
    <property type="nucleotide sequence ID" value="NZ_FWFR01000006.1"/>
</dbReference>
<name>A0A1Y5U0C7_9PROT</name>
<organism evidence="1 2">
    <name type="scientific">Oceanibacterium hippocampi</name>
    <dbReference type="NCBI Taxonomy" id="745714"/>
    <lineage>
        <taxon>Bacteria</taxon>
        <taxon>Pseudomonadati</taxon>
        <taxon>Pseudomonadota</taxon>
        <taxon>Alphaproteobacteria</taxon>
        <taxon>Sneathiellales</taxon>
        <taxon>Sneathiellaceae</taxon>
        <taxon>Oceanibacterium</taxon>
    </lineage>
</organism>
<dbReference type="InterPro" id="IPR044000">
    <property type="entry name" value="Phage_tube_2"/>
</dbReference>
<protein>
    <submittedName>
        <fullName evidence="1">Uncharacterized protein</fullName>
    </submittedName>
</protein>
<accession>A0A1Y5U0C7</accession>
<proteinExistence type="predicted"/>
<dbReference type="Proteomes" id="UP000193200">
    <property type="component" value="Unassembled WGS sequence"/>
</dbReference>